<proteinExistence type="predicted"/>
<comment type="caution">
    <text evidence="1">The sequence shown here is derived from an EMBL/GenBank/DDBJ whole genome shotgun (WGS) entry which is preliminary data.</text>
</comment>
<dbReference type="AlphaFoldDB" id="X0RGH9"/>
<feature type="non-terminal residue" evidence="1">
    <location>
        <position position="36"/>
    </location>
</feature>
<gene>
    <name evidence="1" type="ORF">S01H1_12352</name>
</gene>
<protein>
    <submittedName>
        <fullName evidence="1">Uncharacterized protein</fullName>
    </submittedName>
</protein>
<dbReference type="EMBL" id="BARS01006336">
    <property type="protein sequence ID" value="GAF67883.1"/>
    <property type="molecule type" value="Genomic_DNA"/>
</dbReference>
<name>X0RGH9_9ZZZZ</name>
<evidence type="ECO:0000313" key="1">
    <source>
        <dbReference type="EMBL" id="GAF67883.1"/>
    </source>
</evidence>
<sequence length="36" mass="3912">MPRAVRGFVSLHPIHDAENLPEFDAAIRAEDGLLPG</sequence>
<organism evidence="1">
    <name type="scientific">marine sediment metagenome</name>
    <dbReference type="NCBI Taxonomy" id="412755"/>
    <lineage>
        <taxon>unclassified sequences</taxon>
        <taxon>metagenomes</taxon>
        <taxon>ecological metagenomes</taxon>
    </lineage>
</organism>
<reference evidence="1" key="1">
    <citation type="journal article" date="2014" name="Front. Microbiol.">
        <title>High frequency of phylogenetically diverse reductive dehalogenase-homologous genes in deep subseafloor sedimentary metagenomes.</title>
        <authorList>
            <person name="Kawai M."/>
            <person name="Futagami T."/>
            <person name="Toyoda A."/>
            <person name="Takaki Y."/>
            <person name="Nishi S."/>
            <person name="Hori S."/>
            <person name="Arai W."/>
            <person name="Tsubouchi T."/>
            <person name="Morono Y."/>
            <person name="Uchiyama I."/>
            <person name="Ito T."/>
            <person name="Fujiyama A."/>
            <person name="Inagaki F."/>
            <person name="Takami H."/>
        </authorList>
    </citation>
    <scope>NUCLEOTIDE SEQUENCE</scope>
    <source>
        <strain evidence="1">Expedition CK06-06</strain>
    </source>
</reference>
<accession>X0RGH9</accession>